<dbReference type="EMBL" id="CP092471">
    <property type="protein sequence ID" value="UVI40656.1"/>
    <property type="molecule type" value="Genomic_DNA"/>
</dbReference>
<dbReference type="CDD" id="cd07185">
    <property type="entry name" value="OmpA_C-like"/>
    <property type="match status" value="1"/>
</dbReference>
<keyword evidence="3" id="KW-0998">Cell outer membrane</keyword>
<reference evidence="6" key="1">
    <citation type="submission" date="2022-02" db="EMBL/GenBank/DDBJ databases">
        <title>Qipengyuania spongiae sp. nov., isolated from marine sponge.</title>
        <authorList>
            <person name="Li Z."/>
            <person name="Zhang M."/>
        </authorList>
    </citation>
    <scope>NUCLEOTIDE SEQUENCE</scope>
    <source>
        <strain evidence="6">PHS-Z21</strain>
    </source>
</reference>
<dbReference type="PANTHER" id="PTHR30329">
    <property type="entry name" value="STATOR ELEMENT OF FLAGELLAR MOTOR COMPLEX"/>
    <property type="match status" value="1"/>
</dbReference>
<evidence type="ECO:0000256" key="2">
    <source>
        <dbReference type="ARBA" id="ARBA00023136"/>
    </source>
</evidence>
<protein>
    <submittedName>
        <fullName evidence="6">OmpA family protein</fullName>
    </submittedName>
</protein>
<comment type="subcellular location">
    <subcellularLocation>
        <location evidence="1">Cell outer membrane</location>
    </subcellularLocation>
</comment>
<feature type="domain" description="OmpA-like" evidence="5">
    <location>
        <begin position="118"/>
        <end position="233"/>
    </location>
</feature>
<evidence type="ECO:0000256" key="1">
    <source>
        <dbReference type="ARBA" id="ARBA00004442"/>
    </source>
</evidence>
<evidence type="ECO:0000313" key="7">
    <source>
        <dbReference type="Proteomes" id="UP001065265"/>
    </source>
</evidence>
<dbReference type="RefSeq" id="WP_265561163.1">
    <property type="nucleotide sequence ID" value="NZ_CP092471.1"/>
</dbReference>
<dbReference type="PROSITE" id="PS51123">
    <property type="entry name" value="OMPA_2"/>
    <property type="match status" value="1"/>
</dbReference>
<dbReference type="Proteomes" id="UP001065265">
    <property type="component" value="Chromosome"/>
</dbReference>
<dbReference type="InterPro" id="IPR006664">
    <property type="entry name" value="OMP_bac"/>
</dbReference>
<accession>A0ABY5T5P3</accession>
<organism evidence="6 7">
    <name type="scientific">Qipengyuania spongiae</name>
    <dbReference type="NCBI Taxonomy" id="2909673"/>
    <lineage>
        <taxon>Bacteria</taxon>
        <taxon>Pseudomonadati</taxon>
        <taxon>Pseudomonadota</taxon>
        <taxon>Alphaproteobacteria</taxon>
        <taxon>Sphingomonadales</taxon>
        <taxon>Erythrobacteraceae</taxon>
        <taxon>Qipengyuania</taxon>
    </lineage>
</organism>
<dbReference type="InterPro" id="IPR006665">
    <property type="entry name" value="OmpA-like"/>
</dbReference>
<dbReference type="InterPro" id="IPR050330">
    <property type="entry name" value="Bact_OuterMem_StrucFunc"/>
</dbReference>
<dbReference type="Gene3D" id="3.30.1330.60">
    <property type="entry name" value="OmpA-like domain"/>
    <property type="match status" value="1"/>
</dbReference>
<evidence type="ECO:0000259" key="5">
    <source>
        <dbReference type="PROSITE" id="PS51123"/>
    </source>
</evidence>
<gene>
    <name evidence="6" type="ORF">L1F33_06885</name>
</gene>
<dbReference type="SUPFAM" id="SSF103088">
    <property type="entry name" value="OmpA-like"/>
    <property type="match status" value="1"/>
</dbReference>
<evidence type="ECO:0000256" key="3">
    <source>
        <dbReference type="ARBA" id="ARBA00023237"/>
    </source>
</evidence>
<keyword evidence="2 4" id="KW-0472">Membrane</keyword>
<sequence length="246" mass="25381">MHIRSFLAILSGAVLVAGIGYIGSESYANEFAAEKSKLAAAAIADAGGKGVEARFVNSAGAVVRHPTLAGGEGLDEGTRANVAQAVSELPGVGGVFWSDGSAVAQSDAPTYTPMHCQEEVEGLLRTRTIRFEEGSAALTRGSRILIGEVAEALRPCLGSIIAVTGHTDESGTEATNLLLSRERAIAVREALVARGIPRTGLRAEGVGSADPVEGLGPTDPANRRIEFSVIRTEPVTPTPIDTPGAR</sequence>
<name>A0ABY5T5P3_9SPHN</name>
<evidence type="ECO:0000256" key="4">
    <source>
        <dbReference type="PROSITE-ProRule" id="PRU00473"/>
    </source>
</evidence>
<dbReference type="PRINTS" id="PR01021">
    <property type="entry name" value="OMPADOMAIN"/>
</dbReference>
<dbReference type="Pfam" id="PF00691">
    <property type="entry name" value="OmpA"/>
    <property type="match status" value="1"/>
</dbReference>
<dbReference type="PANTHER" id="PTHR30329:SF21">
    <property type="entry name" value="LIPOPROTEIN YIAD-RELATED"/>
    <property type="match status" value="1"/>
</dbReference>
<keyword evidence="7" id="KW-1185">Reference proteome</keyword>
<dbReference type="InterPro" id="IPR036737">
    <property type="entry name" value="OmpA-like_sf"/>
</dbReference>
<proteinExistence type="predicted"/>
<evidence type="ECO:0000313" key="6">
    <source>
        <dbReference type="EMBL" id="UVI40656.1"/>
    </source>
</evidence>